<evidence type="ECO:0000313" key="1">
    <source>
        <dbReference type="EMBL" id="TWH81721.1"/>
    </source>
</evidence>
<dbReference type="OrthoDB" id="1201990at2"/>
<dbReference type="InterPro" id="IPR027417">
    <property type="entry name" value="P-loop_NTPase"/>
</dbReference>
<dbReference type="EMBL" id="VLKH01000003">
    <property type="protein sequence ID" value="TWH81721.1"/>
    <property type="molecule type" value="Genomic_DNA"/>
</dbReference>
<dbReference type="Gene3D" id="3.40.50.300">
    <property type="entry name" value="P-loop containing nucleotide triphosphate hydrolases"/>
    <property type="match status" value="1"/>
</dbReference>
<dbReference type="InterPro" id="IPR052922">
    <property type="entry name" value="Cytidylate_Kinase-2"/>
</dbReference>
<comment type="caution">
    <text evidence="1">The sequence shown here is derived from an EMBL/GenBank/DDBJ whole genome shotgun (WGS) entry which is preliminary data.</text>
</comment>
<dbReference type="PANTHER" id="PTHR37816">
    <property type="entry name" value="YALI0E33011P"/>
    <property type="match status" value="1"/>
</dbReference>
<organism evidence="1 2">
    <name type="scientific">Sedimentibacter saalensis</name>
    <dbReference type="NCBI Taxonomy" id="130788"/>
    <lineage>
        <taxon>Bacteria</taxon>
        <taxon>Bacillati</taxon>
        <taxon>Bacillota</taxon>
        <taxon>Tissierellia</taxon>
        <taxon>Sedimentibacter</taxon>
    </lineage>
</organism>
<sequence length="165" mass="19680">MKIAIIGYSGSGKSTLAKKLSQKYNCPILYLDTVNFEPNWVERDREAAKSMVAAFMENESWVIDGNYIEFYQERRLEEADKIIFMDFSIFTCFLQAYRRKIKAKNTTRESMADGCIEKFDLEFARWIVRDGRTQKYKDRYRKICEKYRDKVLVCKNRKDVENLQI</sequence>
<dbReference type="GO" id="GO:0016301">
    <property type="term" value="F:kinase activity"/>
    <property type="evidence" value="ECO:0007669"/>
    <property type="project" value="UniProtKB-KW"/>
</dbReference>
<dbReference type="RefSeq" id="WP_145081908.1">
    <property type="nucleotide sequence ID" value="NZ_DAMBUX010000019.1"/>
</dbReference>
<dbReference type="PANTHER" id="PTHR37816:SF3">
    <property type="entry name" value="MODULATES DNA TOPOLOGY"/>
    <property type="match status" value="1"/>
</dbReference>
<keyword evidence="2" id="KW-1185">Reference proteome</keyword>
<dbReference type="NCBIfam" id="NF005576">
    <property type="entry name" value="PRK07261.1"/>
    <property type="match status" value="1"/>
</dbReference>
<dbReference type="Proteomes" id="UP000315343">
    <property type="component" value="Unassembled WGS sequence"/>
</dbReference>
<accession>A0A562JEX1</accession>
<evidence type="ECO:0000313" key="2">
    <source>
        <dbReference type="Proteomes" id="UP000315343"/>
    </source>
</evidence>
<protein>
    <submittedName>
        <fullName evidence="1">Adenylate kinase family enzyme</fullName>
    </submittedName>
</protein>
<dbReference type="SUPFAM" id="SSF52540">
    <property type="entry name" value="P-loop containing nucleoside triphosphate hydrolases"/>
    <property type="match status" value="1"/>
</dbReference>
<keyword evidence="1" id="KW-0418">Kinase</keyword>
<reference evidence="1 2" key="1">
    <citation type="submission" date="2019-07" db="EMBL/GenBank/DDBJ databases">
        <title>Genomic Encyclopedia of Type Strains, Phase I: the one thousand microbial genomes (KMG-I) project.</title>
        <authorList>
            <person name="Kyrpides N."/>
        </authorList>
    </citation>
    <scope>NUCLEOTIDE SEQUENCE [LARGE SCALE GENOMIC DNA]</scope>
    <source>
        <strain evidence="1 2">DSM 13558</strain>
    </source>
</reference>
<keyword evidence="1" id="KW-0808">Transferase</keyword>
<gene>
    <name evidence="1" type="ORF">LY60_01476</name>
</gene>
<name>A0A562JEX1_9FIRM</name>
<proteinExistence type="predicted"/>
<dbReference type="AlphaFoldDB" id="A0A562JEX1"/>